<gene>
    <name evidence="1" type="ORF">QAD02_003522</name>
</gene>
<accession>A0ACC2NM24</accession>
<keyword evidence="2" id="KW-1185">Reference proteome</keyword>
<evidence type="ECO:0000313" key="1">
    <source>
        <dbReference type="EMBL" id="KAJ8672263.1"/>
    </source>
</evidence>
<organism evidence="1 2">
    <name type="scientific">Eretmocerus hayati</name>
    <dbReference type="NCBI Taxonomy" id="131215"/>
    <lineage>
        <taxon>Eukaryota</taxon>
        <taxon>Metazoa</taxon>
        <taxon>Ecdysozoa</taxon>
        <taxon>Arthropoda</taxon>
        <taxon>Hexapoda</taxon>
        <taxon>Insecta</taxon>
        <taxon>Pterygota</taxon>
        <taxon>Neoptera</taxon>
        <taxon>Endopterygota</taxon>
        <taxon>Hymenoptera</taxon>
        <taxon>Apocrita</taxon>
        <taxon>Proctotrupomorpha</taxon>
        <taxon>Chalcidoidea</taxon>
        <taxon>Aphelinidae</taxon>
        <taxon>Aphelininae</taxon>
        <taxon>Eretmocerus</taxon>
    </lineage>
</organism>
<evidence type="ECO:0000313" key="2">
    <source>
        <dbReference type="Proteomes" id="UP001239111"/>
    </source>
</evidence>
<reference evidence="1" key="1">
    <citation type="submission" date="2023-04" db="EMBL/GenBank/DDBJ databases">
        <title>A chromosome-level genome assembly of the parasitoid wasp Eretmocerus hayati.</title>
        <authorList>
            <person name="Zhong Y."/>
            <person name="Liu S."/>
            <person name="Liu Y."/>
        </authorList>
    </citation>
    <scope>NUCLEOTIDE SEQUENCE</scope>
    <source>
        <strain evidence="1">ZJU_SS_LIU_2023</strain>
    </source>
</reference>
<comment type="caution">
    <text evidence="1">The sequence shown here is derived from an EMBL/GenBank/DDBJ whole genome shotgun (WGS) entry which is preliminary data.</text>
</comment>
<protein>
    <submittedName>
        <fullName evidence="1">Uncharacterized protein</fullName>
    </submittedName>
</protein>
<dbReference type="EMBL" id="CM056743">
    <property type="protein sequence ID" value="KAJ8672263.1"/>
    <property type="molecule type" value="Genomic_DNA"/>
</dbReference>
<name>A0ACC2NM24_9HYME</name>
<sequence length="559" mass="62380">MSSRPKDHAYSHSENRSKLCSLCLKKKSGMRVVNETLQKHIQKIAVYNPDDDRIPNSICAPCKIGVYRNVKAGGKEIAFPDYSSFSHPLKSPRLNADRLCDSTLCTMARKSGKDKSPPKNKDSVKKICLKCGSEIARGKSHDCKKSMERKNLTENANLLSPKSKGHFVSNFLREKASEDVNYTSEHPTIVPLSQERGKKFGIIIPARRKGARTEQKTIRADQVSKIQTDSNLSTNTMRSITSALRVATGNRKLFEPHLGQKLSSINRSLADHYEIRKANFVHKVGDKVTFMEKTFVLCKDLRKFSDHTKALRGCETAHLEISIDGGGGSLKIHFTMQSDVTVVHSENSEIASGSRQKYSEGIAAKRFKESGVKRLFILGLVAGAQENYGNVRLLWPLLNINTMEYTIATDLKLANLLAGIMSHSSMFPCTWCTAAKDSLFDVGYYRTIGSCIANHEQWLNSGGKKNLAKSFMSCVHQPLFTGEDETEVIARIPPPELHIMLGAFDTLYKNMLLMFPGESIQWAKDCHVMRQVTHGGEPAFAGNACRKLLNNVDLLRRNI</sequence>
<dbReference type="Proteomes" id="UP001239111">
    <property type="component" value="Chromosome 3"/>
</dbReference>
<proteinExistence type="predicted"/>